<dbReference type="GO" id="GO:0008726">
    <property type="term" value="F:alkanesulfonate monooxygenase activity"/>
    <property type="evidence" value="ECO:0007669"/>
    <property type="project" value="TreeGrafter"/>
</dbReference>
<evidence type="ECO:0000313" key="6">
    <source>
        <dbReference type="EMBL" id="BBZ20737.1"/>
    </source>
</evidence>
<feature type="domain" description="Luciferase-like" evidence="5">
    <location>
        <begin position="1"/>
        <end position="207"/>
    </location>
</feature>
<sequence length="312" mass="32834">MRFILTHPMHSHPYNPELVTGSGVAAVAAAAERAGFTGFGFTDHPAPTQRWLDAGGHDALDPFVAMGYAAAVTSTLRLVPNLVVLPYRNPFLVAKSGATLDILSGGRFTLAVGVGYLQGEFAALGIDFEQRAGLVDEALELIGLVWTQDDVTFSGEHFQAAGITAHPRPVNRPPIWVGGNTDAARRRVVQYADGWCPFAAADALARHTKTAVMDAEGGLVAGLDDLRRRCDSAGRDFGAIDVAFNGLPGTPGTLSFVADAYLSEVDRLSRLGVTALTLTVPGDSVNRAVEAIEEFGSSVIAALSSTTVLETT</sequence>
<proteinExistence type="predicted"/>
<dbReference type="Pfam" id="PF00296">
    <property type="entry name" value="Bac_luciferase"/>
    <property type="match status" value="1"/>
</dbReference>
<name>A0A7I7WVI0_MYCGU</name>
<dbReference type="KEGG" id="mgad:MGAD_50720"/>
<dbReference type="Proteomes" id="UP000466187">
    <property type="component" value="Chromosome"/>
</dbReference>
<dbReference type="AlphaFoldDB" id="A0A7I7WVI0"/>
<evidence type="ECO:0000259" key="5">
    <source>
        <dbReference type="Pfam" id="PF00296"/>
    </source>
</evidence>
<reference evidence="6 7" key="1">
    <citation type="journal article" date="2019" name="Emerg. Microbes Infect.">
        <title>Comprehensive subspecies identification of 175 nontuberculous mycobacteria species based on 7547 genomic profiles.</title>
        <authorList>
            <person name="Matsumoto Y."/>
            <person name="Kinjo T."/>
            <person name="Motooka D."/>
            <person name="Nabeya D."/>
            <person name="Jung N."/>
            <person name="Uechi K."/>
            <person name="Horii T."/>
            <person name="Iida T."/>
            <person name="Fujita J."/>
            <person name="Nakamura S."/>
        </authorList>
    </citation>
    <scope>NUCLEOTIDE SEQUENCE [LARGE SCALE GENOMIC DNA]</scope>
    <source>
        <strain evidence="6 7">JCM 12688</strain>
    </source>
</reference>
<evidence type="ECO:0000256" key="4">
    <source>
        <dbReference type="ARBA" id="ARBA00023033"/>
    </source>
</evidence>
<organism evidence="6 7">
    <name type="scientific">Mycolicibacterium gadium</name>
    <name type="common">Mycobacterium gadium</name>
    <dbReference type="NCBI Taxonomy" id="1794"/>
    <lineage>
        <taxon>Bacteria</taxon>
        <taxon>Bacillati</taxon>
        <taxon>Actinomycetota</taxon>
        <taxon>Actinomycetes</taxon>
        <taxon>Mycobacteriales</taxon>
        <taxon>Mycobacteriaceae</taxon>
        <taxon>Mycolicibacterium</taxon>
    </lineage>
</organism>
<dbReference type="InterPro" id="IPR019921">
    <property type="entry name" value="Lucif-like_OxRdtase_Rv2161c"/>
</dbReference>
<dbReference type="InterPro" id="IPR011251">
    <property type="entry name" value="Luciferase-like_dom"/>
</dbReference>
<keyword evidence="3" id="KW-0560">Oxidoreductase</keyword>
<dbReference type="InterPro" id="IPR050172">
    <property type="entry name" value="SsuD_RutA_monooxygenase"/>
</dbReference>
<dbReference type="InterPro" id="IPR036661">
    <property type="entry name" value="Luciferase-like_sf"/>
</dbReference>
<dbReference type="SUPFAM" id="SSF51679">
    <property type="entry name" value="Bacterial luciferase-like"/>
    <property type="match status" value="1"/>
</dbReference>
<keyword evidence="2" id="KW-0288">FMN</keyword>
<protein>
    <submittedName>
        <fullName evidence="6">LLM class F420-dependent oxidoreductase</fullName>
    </submittedName>
</protein>
<keyword evidence="4" id="KW-0503">Monooxygenase</keyword>
<accession>A0A7I7WVI0</accession>
<dbReference type="PANTHER" id="PTHR42847">
    <property type="entry name" value="ALKANESULFONATE MONOOXYGENASE"/>
    <property type="match status" value="1"/>
</dbReference>
<keyword evidence="1" id="KW-0285">Flavoprotein</keyword>
<gene>
    <name evidence="6" type="ORF">MGAD_50720</name>
</gene>
<dbReference type="NCBIfam" id="TIGR03619">
    <property type="entry name" value="F420_Rv2161c"/>
    <property type="match status" value="1"/>
</dbReference>
<dbReference type="GO" id="GO:0046306">
    <property type="term" value="P:alkanesulfonate catabolic process"/>
    <property type="evidence" value="ECO:0007669"/>
    <property type="project" value="TreeGrafter"/>
</dbReference>
<evidence type="ECO:0000256" key="3">
    <source>
        <dbReference type="ARBA" id="ARBA00023002"/>
    </source>
</evidence>
<evidence type="ECO:0000256" key="1">
    <source>
        <dbReference type="ARBA" id="ARBA00022630"/>
    </source>
</evidence>
<dbReference type="PANTHER" id="PTHR42847:SF4">
    <property type="entry name" value="ALKANESULFONATE MONOOXYGENASE-RELATED"/>
    <property type="match status" value="1"/>
</dbReference>
<dbReference type="RefSeq" id="WP_163689473.1">
    <property type="nucleotide sequence ID" value="NZ_AP022608.1"/>
</dbReference>
<evidence type="ECO:0000313" key="7">
    <source>
        <dbReference type="Proteomes" id="UP000466187"/>
    </source>
</evidence>
<evidence type="ECO:0000256" key="2">
    <source>
        <dbReference type="ARBA" id="ARBA00022643"/>
    </source>
</evidence>
<dbReference type="EMBL" id="AP022608">
    <property type="protein sequence ID" value="BBZ20737.1"/>
    <property type="molecule type" value="Genomic_DNA"/>
</dbReference>
<dbReference type="Gene3D" id="3.20.20.30">
    <property type="entry name" value="Luciferase-like domain"/>
    <property type="match status" value="1"/>
</dbReference>